<reference evidence="1 2" key="1">
    <citation type="submission" date="2021-06" db="EMBL/GenBank/DDBJ databases">
        <title>Caerostris extrusa draft genome.</title>
        <authorList>
            <person name="Kono N."/>
            <person name="Arakawa K."/>
        </authorList>
    </citation>
    <scope>NUCLEOTIDE SEQUENCE [LARGE SCALE GENOMIC DNA]</scope>
</reference>
<organism evidence="1 2">
    <name type="scientific">Caerostris extrusa</name>
    <name type="common">Bark spider</name>
    <name type="synonym">Caerostris bankana</name>
    <dbReference type="NCBI Taxonomy" id="172846"/>
    <lineage>
        <taxon>Eukaryota</taxon>
        <taxon>Metazoa</taxon>
        <taxon>Ecdysozoa</taxon>
        <taxon>Arthropoda</taxon>
        <taxon>Chelicerata</taxon>
        <taxon>Arachnida</taxon>
        <taxon>Araneae</taxon>
        <taxon>Araneomorphae</taxon>
        <taxon>Entelegynae</taxon>
        <taxon>Araneoidea</taxon>
        <taxon>Araneidae</taxon>
        <taxon>Caerostris</taxon>
    </lineage>
</organism>
<evidence type="ECO:0000313" key="1">
    <source>
        <dbReference type="EMBL" id="GIY98320.1"/>
    </source>
</evidence>
<proteinExistence type="predicted"/>
<dbReference type="Proteomes" id="UP001054945">
    <property type="component" value="Unassembled WGS sequence"/>
</dbReference>
<sequence>MIIFIIQITDDRLARLYDTWGHSTTKFIQLLVLVNTLKNIVRSLTTGTALSTIVNVYVQNKNTNQGWHLDLISQCFYALLVNLSLTGNRIAMLRSADFNQLFALGYLHLRNNGIEQSGRQQLLFHPQSSHAP</sequence>
<dbReference type="EMBL" id="BPLR01018280">
    <property type="protein sequence ID" value="GIY98320.1"/>
    <property type="molecule type" value="Genomic_DNA"/>
</dbReference>
<gene>
    <name evidence="1" type="ORF">CEXT_171001</name>
</gene>
<comment type="caution">
    <text evidence="1">The sequence shown here is derived from an EMBL/GenBank/DDBJ whole genome shotgun (WGS) entry which is preliminary data.</text>
</comment>
<evidence type="ECO:0000313" key="2">
    <source>
        <dbReference type="Proteomes" id="UP001054945"/>
    </source>
</evidence>
<accession>A0AAV4XSY4</accession>
<dbReference type="AlphaFoldDB" id="A0AAV4XSY4"/>
<name>A0AAV4XSY4_CAEEX</name>
<protein>
    <submittedName>
        <fullName evidence="1">Uncharacterized protein</fullName>
    </submittedName>
</protein>
<keyword evidence="2" id="KW-1185">Reference proteome</keyword>